<dbReference type="Proteomes" id="UP000574528">
    <property type="component" value="Unassembled WGS sequence"/>
</dbReference>
<dbReference type="PANTHER" id="PTHR12606:SF11">
    <property type="entry name" value="SENTRIN-SPECIFIC PROTEASE 2"/>
    <property type="match status" value="1"/>
</dbReference>
<dbReference type="InterPro" id="IPR038765">
    <property type="entry name" value="Papain-like_cys_pep_sf"/>
</dbReference>
<dbReference type="GO" id="GO:0060255">
    <property type="term" value="P:regulation of macromolecule metabolic process"/>
    <property type="evidence" value="ECO:0007669"/>
    <property type="project" value="UniProtKB-ARBA"/>
</dbReference>
<dbReference type="GO" id="GO:0016926">
    <property type="term" value="P:protein desumoylation"/>
    <property type="evidence" value="ECO:0007669"/>
    <property type="project" value="TreeGrafter"/>
</dbReference>
<evidence type="ECO:0000259" key="5">
    <source>
        <dbReference type="PROSITE" id="PS50600"/>
    </source>
</evidence>
<organism evidence="6 7">
    <name type="scientific">Psilopogon haemacephalus</name>
    <name type="common">coppersmith barbet</name>
    <dbReference type="NCBI Taxonomy" id="2585815"/>
    <lineage>
        <taxon>Eukaryota</taxon>
        <taxon>Metazoa</taxon>
        <taxon>Chordata</taxon>
        <taxon>Craniata</taxon>
        <taxon>Vertebrata</taxon>
        <taxon>Euteleostomi</taxon>
        <taxon>Archelosauria</taxon>
        <taxon>Archosauria</taxon>
        <taxon>Dinosauria</taxon>
        <taxon>Saurischia</taxon>
        <taxon>Theropoda</taxon>
        <taxon>Coelurosauria</taxon>
        <taxon>Aves</taxon>
        <taxon>Neognathae</taxon>
        <taxon>Neoaves</taxon>
        <taxon>Telluraves</taxon>
        <taxon>Coraciimorphae</taxon>
        <taxon>Piciformes</taxon>
        <taxon>Megalaimidae</taxon>
        <taxon>Psilopogon</taxon>
    </lineage>
</organism>
<evidence type="ECO:0000256" key="4">
    <source>
        <dbReference type="ARBA" id="ARBA00022807"/>
    </source>
</evidence>
<comment type="similarity">
    <text evidence="1">Belongs to the peptidase C48 family.</text>
</comment>
<dbReference type="GO" id="GO:0005634">
    <property type="term" value="C:nucleus"/>
    <property type="evidence" value="ECO:0007669"/>
    <property type="project" value="TreeGrafter"/>
</dbReference>
<comment type="caution">
    <text evidence="6">The sequence shown here is derived from an EMBL/GenBank/DDBJ whole genome shotgun (WGS) entry which is preliminary data.</text>
</comment>
<keyword evidence="7" id="KW-1185">Reference proteome</keyword>
<evidence type="ECO:0000256" key="3">
    <source>
        <dbReference type="ARBA" id="ARBA00022801"/>
    </source>
</evidence>
<dbReference type="GO" id="GO:0016929">
    <property type="term" value="F:deSUMOylase activity"/>
    <property type="evidence" value="ECO:0007669"/>
    <property type="project" value="TreeGrafter"/>
</dbReference>
<dbReference type="FunFam" id="3.40.395.10:FF:000001">
    <property type="entry name" value="Sentrin-specific protease 1"/>
    <property type="match status" value="1"/>
</dbReference>
<reference evidence="6 7" key="1">
    <citation type="submission" date="2019-09" db="EMBL/GenBank/DDBJ databases">
        <title>Bird 10,000 Genomes (B10K) Project - Family phase.</title>
        <authorList>
            <person name="Zhang G."/>
        </authorList>
    </citation>
    <scope>NUCLEOTIDE SEQUENCE [LARGE SCALE GENOMIC DNA]</scope>
    <source>
        <strain evidence="6">B10K-DU-001-24</strain>
        <tissue evidence="6">Muscle</tissue>
    </source>
</reference>
<dbReference type="PROSITE" id="PS50600">
    <property type="entry name" value="ULP_PROTEASE"/>
    <property type="match status" value="1"/>
</dbReference>
<dbReference type="Gene3D" id="3.40.395.10">
    <property type="entry name" value="Adenoviral Proteinase, Chain A"/>
    <property type="match status" value="1"/>
</dbReference>
<dbReference type="GO" id="GO:0006508">
    <property type="term" value="P:proteolysis"/>
    <property type="evidence" value="ECO:0007669"/>
    <property type="project" value="UniProtKB-KW"/>
</dbReference>
<evidence type="ECO:0000256" key="2">
    <source>
        <dbReference type="ARBA" id="ARBA00022670"/>
    </source>
</evidence>
<dbReference type="Pfam" id="PF02902">
    <property type="entry name" value="Peptidase_C48"/>
    <property type="match status" value="1"/>
</dbReference>
<gene>
    <name evidence="6" type="primary">Senp2_0</name>
    <name evidence="6" type="ORF">PSIHAE_R11538</name>
</gene>
<dbReference type="SUPFAM" id="SSF54001">
    <property type="entry name" value="Cysteine proteinases"/>
    <property type="match status" value="1"/>
</dbReference>
<proteinExistence type="inferred from homology"/>
<dbReference type="EMBL" id="VWZI01002916">
    <property type="protein sequence ID" value="NXG42227.1"/>
    <property type="molecule type" value="Genomic_DNA"/>
</dbReference>
<evidence type="ECO:0000256" key="1">
    <source>
        <dbReference type="ARBA" id="ARBA00005234"/>
    </source>
</evidence>
<dbReference type="AlphaFoldDB" id="A0A7K9BQ69"/>
<keyword evidence="2 6" id="KW-0645">Protease</keyword>
<sequence>PCLLVLQALQKEVRAALGPGDPREVLSSVCRLRVTREDLGTLREGQWLNDEVINFYLQLVVERSRKAGYPSVHAFSTFFYTKLLSGGHTAVRRWTKGVDIFQKDLLLVPIHLTVHWALVVIDLRKKTISYYDSLGQRGTKICQTLLHYLQEESRSKGAPELAASGWTLHSLEASQIPQQRNQSDCGVFLCKYAEHLCRETAFSFSQKHMDSFRKQMVWEILHQRLL</sequence>
<evidence type="ECO:0000313" key="7">
    <source>
        <dbReference type="Proteomes" id="UP000574528"/>
    </source>
</evidence>
<feature type="non-terminal residue" evidence="6">
    <location>
        <position position="226"/>
    </location>
</feature>
<dbReference type="OrthoDB" id="1939479at2759"/>
<dbReference type="PANTHER" id="PTHR12606">
    <property type="entry name" value="SENTRIN/SUMO-SPECIFIC PROTEASE"/>
    <property type="match status" value="1"/>
</dbReference>
<protein>
    <submittedName>
        <fullName evidence="6">SENP2 protease</fullName>
    </submittedName>
</protein>
<keyword evidence="4" id="KW-0788">Thiol protease</keyword>
<evidence type="ECO:0000313" key="6">
    <source>
        <dbReference type="EMBL" id="NXG42227.1"/>
    </source>
</evidence>
<feature type="non-terminal residue" evidence="6">
    <location>
        <position position="1"/>
    </location>
</feature>
<dbReference type="GO" id="GO:0080090">
    <property type="term" value="P:regulation of primary metabolic process"/>
    <property type="evidence" value="ECO:0007669"/>
    <property type="project" value="UniProtKB-ARBA"/>
</dbReference>
<feature type="domain" description="Ubiquitin-like protease family profile" evidence="5">
    <location>
        <begin position="32"/>
        <end position="196"/>
    </location>
</feature>
<keyword evidence="3" id="KW-0378">Hydrolase</keyword>
<accession>A0A7K9BQ69</accession>
<name>A0A7K9BQ69_9PICI</name>
<dbReference type="InterPro" id="IPR003653">
    <property type="entry name" value="Peptidase_C48_C"/>
</dbReference>